<dbReference type="Proteomes" id="UP000054047">
    <property type="component" value="Unassembled WGS sequence"/>
</dbReference>
<dbReference type="OrthoDB" id="5787439at2759"/>
<keyword evidence="3" id="KW-1185">Reference proteome</keyword>
<sequence length="81" mass="9082">MPAAPANKDDRLKFAVKIWTSPLTYYGLKNVSDFDNSLYTFANMANGKTLRFGCGYKADCDPNQNTVHISCIYNLMLGPIR</sequence>
<dbReference type="Pfam" id="PF00188">
    <property type="entry name" value="CAP"/>
    <property type="match status" value="1"/>
</dbReference>
<reference evidence="2 3" key="1">
    <citation type="submission" date="2013-12" db="EMBL/GenBank/DDBJ databases">
        <title>Draft genome of the parsitic nematode Ancylostoma duodenale.</title>
        <authorList>
            <person name="Mitreva M."/>
        </authorList>
    </citation>
    <scope>NUCLEOTIDE SEQUENCE [LARGE SCALE GENOMIC DNA]</scope>
    <source>
        <strain evidence="2 3">Zhejiang</strain>
    </source>
</reference>
<evidence type="ECO:0000313" key="2">
    <source>
        <dbReference type="EMBL" id="KIH63753.1"/>
    </source>
</evidence>
<feature type="domain" description="SCP" evidence="1">
    <location>
        <begin position="6"/>
        <end position="73"/>
    </location>
</feature>
<accession>A0A0C2D2W8</accession>
<gene>
    <name evidence="2" type="ORF">ANCDUO_05943</name>
</gene>
<dbReference type="Gene3D" id="3.40.33.10">
    <property type="entry name" value="CAP"/>
    <property type="match status" value="1"/>
</dbReference>
<dbReference type="InterPro" id="IPR014044">
    <property type="entry name" value="CAP_dom"/>
</dbReference>
<protein>
    <recommendedName>
        <fullName evidence="1">SCP domain-containing protein</fullName>
    </recommendedName>
</protein>
<evidence type="ECO:0000313" key="3">
    <source>
        <dbReference type="Proteomes" id="UP000054047"/>
    </source>
</evidence>
<proteinExistence type="predicted"/>
<organism evidence="2 3">
    <name type="scientific">Ancylostoma duodenale</name>
    <dbReference type="NCBI Taxonomy" id="51022"/>
    <lineage>
        <taxon>Eukaryota</taxon>
        <taxon>Metazoa</taxon>
        <taxon>Ecdysozoa</taxon>
        <taxon>Nematoda</taxon>
        <taxon>Chromadorea</taxon>
        <taxon>Rhabditida</taxon>
        <taxon>Rhabditina</taxon>
        <taxon>Rhabditomorpha</taxon>
        <taxon>Strongyloidea</taxon>
        <taxon>Ancylostomatidae</taxon>
        <taxon>Ancylostomatinae</taxon>
        <taxon>Ancylostoma</taxon>
    </lineage>
</organism>
<name>A0A0C2D2W8_9BILA</name>
<dbReference type="AlphaFoldDB" id="A0A0C2D2W8"/>
<dbReference type="EMBL" id="KN728454">
    <property type="protein sequence ID" value="KIH63753.1"/>
    <property type="molecule type" value="Genomic_DNA"/>
</dbReference>
<evidence type="ECO:0000259" key="1">
    <source>
        <dbReference type="Pfam" id="PF00188"/>
    </source>
</evidence>
<dbReference type="SUPFAM" id="SSF55797">
    <property type="entry name" value="PR-1-like"/>
    <property type="match status" value="1"/>
</dbReference>
<dbReference type="InterPro" id="IPR035940">
    <property type="entry name" value="CAP_sf"/>
</dbReference>